<proteinExistence type="predicted"/>
<keyword evidence="2" id="KW-1185">Reference proteome</keyword>
<dbReference type="AlphaFoldDB" id="A0A6S7JCW2"/>
<gene>
    <name evidence="1" type="ORF">PACLA_8A010429</name>
</gene>
<dbReference type="EMBL" id="CACRXK020008443">
    <property type="protein sequence ID" value="CAB4014781.1"/>
    <property type="molecule type" value="Genomic_DNA"/>
</dbReference>
<name>A0A6S7JCW2_PARCT</name>
<organism evidence="1 2">
    <name type="scientific">Paramuricea clavata</name>
    <name type="common">Red gorgonian</name>
    <name type="synonym">Violescent sea-whip</name>
    <dbReference type="NCBI Taxonomy" id="317549"/>
    <lineage>
        <taxon>Eukaryota</taxon>
        <taxon>Metazoa</taxon>
        <taxon>Cnidaria</taxon>
        <taxon>Anthozoa</taxon>
        <taxon>Octocorallia</taxon>
        <taxon>Malacalcyonacea</taxon>
        <taxon>Plexauridae</taxon>
        <taxon>Paramuricea</taxon>
    </lineage>
</organism>
<evidence type="ECO:0000313" key="1">
    <source>
        <dbReference type="EMBL" id="CAB4014781.1"/>
    </source>
</evidence>
<accession>A0A6S7JCW2</accession>
<dbReference type="Proteomes" id="UP001152795">
    <property type="component" value="Unassembled WGS sequence"/>
</dbReference>
<comment type="caution">
    <text evidence="1">The sequence shown here is derived from an EMBL/GenBank/DDBJ whole genome shotgun (WGS) entry which is preliminary data.</text>
</comment>
<evidence type="ECO:0000313" key="2">
    <source>
        <dbReference type="Proteomes" id="UP001152795"/>
    </source>
</evidence>
<sequence length="78" mass="9205">MMKKLLRNFKVKSWWSKTRWRTSSSPIKKTKRNCFNGVQSQQYVICVTLESIKQDKPCMAIESEQQKMSDMKLTTGQN</sequence>
<reference evidence="1" key="1">
    <citation type="submission" date="2020-04" db="EMBL/GenBank/DDBJ databases">
        <authorList>
            <person name="Alioto T."/>
            <person name="Alioto T."/>
            <person name="Gomez Garrido J."/>
        </authorList>
    </citation>
    <scope>NUCLEOTIDE SEQUENCE</scope>
    <source>
        <strain evidence="1">A484AB</strain>
    </source>
</reference>
<protein>
    <submittedName>
        <fullName evidence="1">Uncharacterized protein</fullName>
    </submittedName>
</protein>